<name>A0A267EXL6_9PLAT</name>
<dbReference type="OrthoDB" id="10024479at2759"/>
<feature type="compositionally biased region" description="Pro residues" evidence="3">
    <location>
        <begin position="10"/>
        <end position="23"/>
    </location>
</feature>
<evidence type="ECO:0000259" key="4">
    <source>
        <dbReference type="Pfam" id="PF15739"/>
    </source>
</evidence>
<keyword evidence="1 2" id="KW-0175">Coiled coil</keyword>
<dbReference type="STRING" id="282301.A0A267EXL6"/>
<organism evidence="5 6">
    <name type="scientific">Macrostomum lignano</name>
    <dbReference type="NCBI Taxonomy" id="282301"/>
    <lineage>
        <taxon>Eukaryota</taxon>
        <taxon>Metazoa</taxon>
        <taxon>Spiralia</taxon>
        <taxon>Lophotrochozoa</taxon>
        <taxon>Platyhelminthes</taxon>
        <taxon>Rhabditophora</taxon>
        <taxon>Macrostomorpha</taxon>
        <taxon>Macrostomida</taxon>
        <taxon>Macrostomidae</taxon>
        <taxon>Macrostomum</taxon>
    </lineage>
</organism>
<evidence type="ECO:0000256" key="3">
    <source>
        <dbReference type="SAM" id="MobiDB-lite"/>
    </source>
</evidence>
<feature type="region of interest" description="Disordered" evidence="3">
    <location>
        <begin position="1"/>
        <end position="24"/>
    </location>
</feature>
<evidence type="ECO:0000256" key="2">
    <source>
        <dbReference type="SAM" id="Coils"/>
    </source>
</evidence>
<protein>
    <recommendedName>
        <fullName evidence="4">Translin-associated factor X-interacting protein 1 N-terminal domain-containing protein</fullName>
    </recommendedName>
</protein>
<feature type="domain" description="Translin-associated factor X-interacting protein 1 N-terminal" evidence="4">
    <location>
        <begin position="185"/>
        <end position="281"/>
    </location>
</feature>
<comment type="caution">
    <text evidence="5">The sequence shown here is derived from an EMBL/GenBank/DDBJ whole genome shotgun (WGS) entry which is preliminary data.</text>
</comment>
<keyword evidence="6" id="KW-1185">Reference proteome</keyword>
<dbReference type="Pfam" id="PF15739">
    <property type="entry name" value="TSNAXIP1_N"/>
    <property type="match status" value="1"/>
</dbReference>
<evidence type="ECO:0000256" key="1">
    <source>
        <dbReference type="ARBA" id="ARBA00023054"/>
    </source>
</evidence>
<dbReference type="PANTHER" id="PTHR34916">
    <property type="entry name" value="GI:13385330"/>
    <property type="match status" value="1"/>
</dbReference>
<reference evidence="5 6" key="1">
    <citation type="submission" date="2017-06" db="EMBL/GenBank/DDBJ databases">
        <title>A platform for efficient transgenesis in Macrostomum lignano, a flatworm model organism for stem cell research.</title>
        <authorList>
            <person name="Berezikov E."/>
        </authorList>
    </citation>
    <scope>NUCLEOTIDE SEQUENCE [LARGE SCALE GENOMIC DNA]</scope>
    <source>
        <strain evidence="5">DV1</strain>
        <tissue evidence="5">Whole organism</tissue>
    </source>
</reference>
<evidence type="ECO:0000313" key="5">
    <source>
        <dbReference type="EMBL" id="PAA66216.1"/>
    </source>
</evidence>
<feature type="region of interest" description="Disordered" evidence="3">
    <location>
        <begin position="49"/>
        <end position="86"/>
    </location>
</feature>
<gene>
    <name evidence="5" type="ORF">BOX15_Mlig007388g2</name>
</gene>
<dbReference type="PANTHER" id="PTHR34916:SF1">
    <property type="entry name" value="GI:13385330"/>
    <property type="match status" value="1"/>
</dbReference>
<sequence length="470" mass="51793">VVAAAAARRPPAPSAVPTPPPAPLGRLLDGLEAAHKSDVREFTVGHLNESRLYKPPEPPRRNRLLERADGAGSPNGAVGSTDTSVPVRRVRLLTPKQHQQQQPKAPQQPELHREALVEEILPPTAPPQRFLAPVETGSDGSHAANYRRAQLVRKRVVREQDTTEQDLMSGYGAVRDLELRLQENLRIHFGNSTGPSFHRLQLYSAALEEIIRQSNTFGSVLHRIKCAYDDYLAWLLDGTSPAQHRHLRAQLDQLRDPAAESELGRLQDRLAQLESDAELALAGLSDSRQRLAEAEAADLVEAERDRLAEEQLELAAEEQRLRSGGSQEETSADRCERLLREIWAGLDSLAELRHDLRANQSPLVCAAHLERCCRQAHAEMQTVEEELGRLAQANQAGVDRLAAAMAPATVDGDFAAQLAAGEDVDDSDLSRAMRLLSYDCAAAALASETLDLPDDLMSEGDSRKWDWYIS</sequence>
<dbReference type="EMBL" id="NIVC01001579">
    <property type="protein sequence ID" value="PAA66216.1"/>
    <property type="molecule type" value="Genomic_DNA"/>
</dbReference>
<feature type="non-terminal residue" evidence="5">
    <location>
        <position position="1"/>
    </location>
</feature>
<evidence type="ECO:0000313" key="6">
    <source>
        <dbReference type="Proteomes" id="UP000215902"/>
    </source>
</evidence>
<dbReference type="InterPro" id="IPR032755">
    <property type="entry name" value="TSNAXIP1_N"/>
</dbReference>
<feature type="coiled-coil region" evidence="2">
    <location>
        <begin position="366"/>
        <end position="393"/>
    </location>
</feature>
<feature type="compositionally biased region" description="Basic and acidic residues" evidence="3">
    <location>
        <begin position="49"/>
        <end position="69"/>
    </location>
</feature>
<dbReference type="Proteomes" id="UP000215902">
    <property type="component" value="Unassembled WGS sequence"/>
</dbReference>
<dbReference type="AlphaFoldDB" id="A0A267EXL6"/>
<accession>A0A267EXL6</accession>
<proteinExistence type="predicted"/>